<name>A0A1G8UIY0_9EURY</name>
<feature type="region of interest" description="Disordered" evidence="1">
    <location>
        <begin position="178"/>
        <end position="292"/>
    </location>
</feature>
<feature type="compositionally biased region" description="Gly residues" evidence="1">
    <location>
        <begin position="184"/>
        <end position="195"/>
    </location>
</feature>
<gene>
    <name evidence="5" type="ORF">SAMN04515672_0910</name>
</gene>
<evidence type="ECO:0000313" key="6">
    <source>
        <dbReference type="Proteomes" id="UP000198882"/>
    </source>
</evidence>
<dbReference type="Proteomes" id="UP000198882">
    <property type="component" value="Unassembled WGS sequence"/>
</dbReference>
<dbReference type="EMBL" id="FNFE01000001">
    <property type="protein sequence ID" value="SDJ53803.1"/>
    <property type="molecule type" value="Genomic_DNA"/>
</dbReference>
<dbReference type="STRING" id="1095776.SAMN04515672_0910"/>
<evidence type="ECO:0000256" key="2">
    <source>
        <dbReference type="SAM" id="Phobius"/>
    </source>
</evidence>
<reference evidence="6" key="1">
    <citation type="submission" date="2016-10" db="EMBL/GenBank/DDBJ databases">
        <authorList>
            <person name="Varghese N."/>
            <person name="Submissions S."/>
        </authorList>
    </citation>
    <scope>NUCLEOTIDE SEQUENCE [LARGE SCALE GENOMIC DNA]</scope>
    <source>
        <strain evidence="6">B4,CECT 8067,JCM 17497</strain>
    </source>
</reference>
<feature type="transmembrane region" description="Helical" evidence="2">
    <location>
        <begin position="93"/>
        <end position="112"/>
    </location>
</feature>
<keyword evidence="2" id="KW-1133">Transmembrane helix</keyword>
<feature type="domain" description="Cell division protein A N-terminal" evidence="3">
    <location>
        <begin position="2"/>
        <end position="158"/>
    </location>
</feature>
<dbReference type="AlphaFoldDB" id="A0A1G8UIY0"/>
<dbReference type="InterPro" id="IPR055563">
    <property type="entry name" value="CdpA_N"/>
</dbReference>
<accession>A0A1G8UIY0</accession>
<dbReference type="Pfam" id="PF23601">
    <property type="entry name" value="CdpA_C"/>
    <property type="match status" value="1"/>
</dbReference>
<dbReference type="OrthoDB" id="235883at2157"/>
<feature type="transmembrane region" description="Helical" evidence="2">
    <location>
        <begin position="63"/>
        <end position="86"/>
    </location>
</feature>
<evidence type="ECO:0000256" key="1">
    <source>
        <dbReference type="SAM" id="MobiDB-lite"/>
    </source>
</evidence>
<feature type="compositionally biased region" description="Polar residues" evidence="1">
    <location>
        <begin position="251"/>
        <end position="265"/>
    </location>
</feature>
<evidence type="ECO:0000259" key="4">
    <source>
        <dbReference type="Pfam" id="PF23601"/>
    </source>
</evidence>
<feature type="transmembrane region" description="Helical" evidence="2">
    <location>
        <begin position="132"/>
        <end position="152"/>
    </location>
</feature>
<dbReference type="Pfam" id="PF23600">
    <property type="entry name" value="CdpA_N"/>
    <property type="match status" value="1"/>
</dbReference>
<protein>
    <submittedName>
        <fullName evidence="5">Uncharacterized protein</fullName>
    </submittedName>
</protein>
<feature type="transmembrane region" description="Helical" evidence="2">
    <location>
        <begin position="21"/>
        <end position="43"/>
    </location>
</feature>
<dbReference type="RefSeq" id="WP_090303380.1">
    <property type="nucleotide sequence ID" value="NZ_FNFE01000001.1"/>
</dbReference>
<keyword evidence="2" id="KW-0812">Transmembrane</keyword>
<keyword evidence="2" id="KW-0472">Membrane</keyword>
<feature type="domain" description="Cell division protein A C-terminal" evidence="4">
    <location>
        <begin position="291"/>
        <end position="332"/>
    </location>
</feature>
<proteinExistence type="predicted"/>
<sequence length="333" mass="34536">MTSLTEAYDGSAGEVASPQRLYAGTALVLVGAILAVAAVLVATTDLWSGLAASLSPNIDAHYASIRVAGVLAGLGVPAALVGVFIVLPAGRRVQAAAAISVSLCLLGVVLFWGAYPNDWRSYGDDHTLRVSAIYLLGLFTALWSLFTAVVNFKTRNDPGGALEMNVTRHNQTVVEVTESNESTGFGGIGFFGGTPDGDVETQTNDSESDGTRLSYDESSTASESKSRSTTGTSAGTGRSSGSARPRAPTAGTPTSDGGTATSDLSSPLDAGDGRDAEIVGSEPATPNEPTDQYCGNCGHFEYVRSSEGMVPYCGRHDEAMDDMDACREWTPNN</sequence>
<feature type="compositionally biased region" description="Low complexity" evidence="1">
    <location>
        <begin position="216"/>
        <end position="250"/>
    </location>
</feature>
<evidence type="ECO:0000259" key="3">
    <source>
        <dbReference type="Pfam" id="PF23600"/>
    </source>
</evidence>
<organism evidence="5 6">
    <name type="scientific">Natronorubrum texcoconense</name>
    <dbReference type="NCBI Taxonomy" id="1095776"/>
    <lineage>
        <taxon>Archaea</taxon>
        <taxon>Methanobacteriati</taxon>
        <taxon>Methanobacteriota</taxon>
        <taxon>Stenosarchaea group</taxon>
        <taxon>Halobacteria</taxon>
        <taxon>Halobacteriales</taxon>
        <taxon>Natrialbaceae</taxon>
        <taxon>Natronorubrum</taxon>
    </lineage>
</organism>
<keyword evidence="6" id="KW-1185">Reference proteome</keyword>
<evidence type="ECO:0000313" key="5">
    <source>
        <dbReference type="EMBL" id="SDJ53803.1"/>
    </source>
</evidence>
<dbReference type="InterPro" id="IPR055564">
    <property type="entry name" value="CdpA_C"/>
</dbReference>